<dbReference type="PROSITE" id="PS50103">
    <property type="entry name" value="ZF_C3H1"/>
    <property type="match status" value="2"/>
</dbReference>
<keyword evidence="8 12" id="KW-0863">Zinc-finger</keyword>
<dbReference type="GO" id="GO:0005737">
    <property type="term" value="C:cytoplasm"/>
    <property type="evidence" value="ECO:0007669"/>
    <property type="project" value="UniProtKB-SubCell"/>
</dbReference>
<feature type="region of interest" description="Disordered" evidence="13">
    <location>
        <begin position="503"/>
        <end position="531"/>
    </location>
</feature>
<organism evidence="17 18">
    <name type="scientific">Hymenochirus boettgeri</name>
    <name type="common">Congo dwarf clawed frog</name>
    <dbReference type="NCBI Taxonomy" id="247094"/>
    <lineage>
        <taxon>Eukaryota</taxon>
        <taxon>Metazoa</taxon>
        <taxon>Chordata</taxon>
        <taxon>Craniata</taxon>
        <taxon>Vertebrata</taxon>
        <taxon>Euteleostomi</taxon>
        <taxon>Amphibia</taxon>
        <taxon>Batrachia</taxon>
        <taxon>Anura</taxon>
        <taxon>Pipoidea</taxon>
        <taxon>Pipidae</taxon>
        <taxon>Pipinae</taxon>
        <taxon>Hymenochirus</taxon>
    </lineage>
</organism>
<dbReference type="GO" id="GO:0008270">
    <property type="term" value="F:zinc ion binding"/>
    <property type="evidence" value="ECO:0007669"/>
    <property type="project" value="UniProtKB-KW"/>
</dbReference>
<evidence type="ECO:0000313" key="18">
    <source>
        <dbReference type="Proteomes" id="UP000812440"/>
    </source>
</evidence>
<dbReference type="Pfam" id="PF23466">
    <property type="entry name" value="WWE_4"/>
    <property type="match status" value="1"/>
</dbReference>
<keyword evidence="7" id="KW-0677">Repeat</keyword>
<dbReference type="SUPFAM" id="SSF117839">
    <property type="entry name" value="WWE domain"/>
    <property type="match status" value="1"/>
</dbReference>
<dbReference type="EMBL" id="JAACNH010000006">
    <property type="protein sequence ID" value="KAG8438725.1"/>
    <property type="molecule type" value="Genomic_DNA"/>
</dbReference>
<dbReference type="Pfam" id="PF25261">
    <property type="entry name" value="zf-CCCH_PARP12"/>
    <property type="match status" value="1"/>
</dbReference>
<dbReference type="GO" id="GO:1990404">
    <property type="term" value="F:NAD+-protein mono-ADP-ribosyltransferase activity"/>
    <property type="evidence" value="ECO:0007669"/>
    <property type="project" value="TreeGrafter"/>
</dbReference>
<keyword evidence="9 12" id="KW-0862">Zinc</keyword>
<evidence type="ECO:0000256" key="10">
    <source>
        <dbReference type="ARBA" id="ARBA00023242"/>
    </source>
</evidence>
<dbReference type="InterPro" id="IPR004170">
    <property type="entry name" value="WWE_dom"/>
</dbReference>
<dbReference type="Gene3D" id="1.10.10.10">
    <property type="entry name" value="Winged helix-like DNA-binding domain superfamily/Winged helix DNA-binding domain"/>
    <property type="match status" value="1"/>
</dbReference>
<keyword evidence="10" id="KW-0539">Nucleus</keyword>
<proteinExistence type="inferred from homology"/>
<evidence type="ECO:0000259" key="15">
    <source>
        <dbReference type="PROSITE" id="PS50918"/>
    </source>
</evidence>
<evidence type="ECO:0000256" key="3">
    <source>
        <dbReference type="ARBA" id="ARBA00004906"/>
    </source>
</evidence>
<name>A0A8T2J0J0_9PIPI</name>
<evidence type="ECO:0000256" key="12">
    <source>
        <dbReference type="PROSITE-ProRule" id="PRU00723"/>
    </source>
</evidence>
<dbReference type="InterPro" id="IPR037197">
    <property type="entry name" value="WWE_dom_sf"/>
</dbReference>
<feature type="domain" description="PARP catalytic" evidence="16">
    <location>
        <begin position="743"/>
        <end position="948"/>
    </location>
</feature>
<sequence length="948" mass="105553">MSDPAVSSFLIKLLCSHQGRLPLNALPEHLDLPPGHIDEILREEPHKFAVSGDVVLARGSIRICPRYLKGEGEEYCGSLHLCRRYLQGQCYRNRRNPCRFSHDVSSVHNRAVLKAHDVNCLNDDELKILLLQNDHSLLPEICWKYLQSTCDEKNGCRRLHVCGFYTRGECNRHSCKHSHNLLESSADLPLRNSRLSTTSIENFQMLCVIKCNEVRQALKKEARDVMGKGARGARRGRGRGNGRRQGSRPRRGSSSQRTTGSEGSPCHTPNFLDKDDEESDESASSESQVTPSVKPSNVQPVTPSNVNTSQIGPTPHANPPRPPVNIPTPKTYYNKITVISNDPAATVEKATNHLSSLGISSPATSPATFAPGLAGGSQLTNVATTTASTKIQPSPPAPASLQRPVSTLPSLVTGSAVSPSIAAAGNSPSINVASTQPKPTGRATVVTSSLTNSHTILSPTPSTPSAATLRNTNSAGQPKVETSSLDYEELRYWRLKNLSEKGQYDPPGTWTGSSGNSSRDNALRNPAPTYPTVPTLNVEPAKEVSEICLHHIWYHCKLGNKCGEMHYHLPYRWQCASGTDWRDFSGMEGIEKAFCDPYMDSKSGLDFQTMKCGGNNVRRLSTPSTISKPSQFVLTTEWLWYWEDEHGKWTEYGNTNTKQVKSSITSSDLESIYLADTNSVVPFQAGQQYYEIRFKDMVQRNIRYGTARRMRRRPRYQSSEDVQKLKGTTKQIQASSPLNNGIYPADWDMSAMPEVGFKLNVLPETSPEYQKILNLFTKTVKGQMVKISRIQNKSLWEVFQWQKEQMKKTNKGKAVEEKQLFHGTDSSYCQAICHQNFDWRICGSHGTVYGQGSYFARDASYSHNYSSPTAAGKRTMFVARVLVGDFVNGDSTFKRPPLRYGSSTLCYDSCVDNVSNPSIFVVFEKHQVYPEYLLEYQEKKEEKNCCIS</sequence>
<protein>
    <submittedName>
        <fullName evidence="17">Uncharacterized protein</fullName>
    </submittedName>
</protein>
<dbReference type="AlphaFoldDB" id="A0A8T2J0J0"/>
<feature type="compositionally biased region" description="Acidic residues" evidence="13">
    <location>
        <begin position="274"/>
        <end position="283"/>
    </location>
</feature>
<feature type="zinc finger region" description="C3H1-type" evidence="12">
    <location>
        <begin position="161"/>
        <end position="182"/>
    </location>
</feature>
<feature type="domain" description="WWE" evidence="15">
    <location>
        <begin position="625"/>
        <end position="712"/>
    </location>
</feature>
<dbReference type="Gene3D" id="3.30.1370.210">
    <property type="match status" value="1"/>
</dbReference>
<feature type="compositionally biased region" description="Polar residues" evidence="13">
    <location>
        <begin position="445"/>
        <end position="482"/>
    </location>
</feature>
<dbReference type="PANTHER" id="PTHR45740:SF20">
    <property type="entry name" value="POLY [ADP-RIBOSE] POLYMERASE"/>
    <property type="match status" value="1"/>
</dbReference>
<feature type="domain" description="C3H1-type" evidence="14">
    <location>
        <begin position="161"/>
        <end position="182"/>
    </location>
</feature>
<evidence type="ECO:0000256" key="1">
    <source>
        <dbReference type="ARBA" id="ARBA00004123"/>
    </source>
</evidence>
<feature type="compositionally biased region" description="Polar residues" evidence="13">
    <location>
        <begin position="288"/>
        <end position="312"/>
    </location>
</feature>
<comment type="pathway">
    <text evidence="3">Protein modification; protein ubiquitination.</text>
</comment>
<dbReference type="GO" id="GO:0003950">
    <property type="term" value="F:NAD+ poly-ADP-ribosyltransferase activity"/>
    <property type="evidence" value="ECO:0007669"/>
    <property type="project" value="InterPro"/>
</dbReference>
<dbReference type="InterPro" id="IPR000571">
    <property type="entry name" value="Znf_CCCH"/>
</dbReference>
<accession>A0A8T2J0J0</accession>
<evidence type="ECO:0000256" key="13">
    <source>
        <dbReference type="SAM" id="MobiDB-lite"/>
    </source>
</evidence>
<gene>
    <name evidence="17" type="ORF">GDO86_005063</name>
</gene>
<dbReference type="Gene3D" id="3.90.228.10">
    <property type="match status" value="1"/>
</dbReference>
<evidence type="ECO:0000259" key="16">
    <source>
        <dbReference type="PROSITE" id="PS51059"/>
    </source>
</evidence>
<dbReference type="InterPro" id="IPR012317">
    <property type="entry name" value="Poly(ADP-ribose)pol_cat_dom"/>
</dbReference>
<dbReference type="CDD" id="cd01439">
    <property type="entry name" value="TCCD_inducible_PARP_like"/>
    <property type="match status" value="1"/>
</dbReference>
<dbReference type="OrthoDB" id="6133115at2759"/>
<evidence type="ECO:0000256" key="2">
    <source>
        <dbReference type="ARBA" id="ARBA00004496"/>
    </source>
</evidence>
<evidence type="ECO:0000256" key="9">
    <source>
        <dbReference type="ARBA" id="ARBA00022833"/>
    </source>
</evidence>
<dbReference type="Pfam" id="PF00644">
    <property type="entry name" value="PARP"/>
    <property type="match status" value="1"/>
</dbReference>
<dbReference type="SMART" id="SM00678">
    <property type="entry name" value="WWE"/>
    <property type="match status" value="1"/>
</dbReference>
<dbReference type="PROSITE" id="PS50918">
    <property type="entry name" value="WWE"/>
    <property type="match status" value="1"/>
</dbReference>
<keyword evidence="5" id="KW-0597">Phosphoprotein</keyword>
<feature type="compositionally biased region" description="Pro residues" evidence="13">
    <location>
        <begin position="316"/>
        <end position="326"/>
    </location>
</feature>
<feature type="zinc finger region" description="C3H1-type" evidence="12">
    <location>
        <begin position="81"/>
        <end position="105"/>
    </location>
</feature>
<dbReference type="InterPro" id="IPR018123">
    <property type="entry name" value="WWE-dom_subgr"/>
</dbReference>
<keyword evidence="6 12" id="KW-0479">Metal-binding</keyword>
<dbReference type="InterPro" id="IPR051712">
    <property type="entry name" value="ARTD-AVP"/>
</dbReference>
<feature type="region of interest" description="Disordered" evidence="13">
    <location>
        <begin position="222"/>
        <end position="329"/>
    </location>
</feature>
<dbReference type="InterPro" id="IPR057602">
    <property type="entry name" value="Zfn-CCCH_PARP12"/>
</dbReference>
<feature type="compositionally biased region" description="Polar residues" evidence="13">
    <location>
        <begin position="716"/>
        <end position="730"/>
    </location>
</feature>
<evidence type="ECO:0000256" key="8">
    <source>
        <dbReference type="ARBA" id="ARBA00022771"/>
    </source>
</evidence>
<feature type="compositionally biased region" description="Polar residues" evidence="13">
    <location>
        <begin position="426"/>
        <end position="438"/>
    </location>
</feature>
<dbReference type="Proteomes" id="UP000812440">
    <property type="component" value="Chromosome 3"/>
</dbReference>
<evidence type="ECO:0000313" key="17">
    <source>
        <dbReference type="EMBL" id="KAG8438725.1"/>
    </source>
</evidence>
<feature type="region of interest" description="Disordered" evidence="13">
    <location>
        <begin position="709"/>
        <end position="730"/>
    </location>
</feature>
<evidence type="ECO:0000256" key="5">
    <source>
        <dbReference type="ARBA" id="ARBA00022553"/>
    </source>
</evidence>
<comment type="similarity">
    <text evidence="11">Belongs to the ARTD/PARP family.</text>
</comment>
<dbReference type="PROSITE" id="PS51059">
    <property type="entry name" value="PARP_CATALYTIC"/>
    <property type="match status" value="1"/>
</dbReference>
<feature type="region of interest" description="Disordered" evidence="13">
    <location>
        <begin position="385"/>
        <end position="404"/>
    </location>
</feature>
<dbReference type="Pfam" id="PF02825">
    <property type="entry name" value="WWE"/>
    <property type="match status" value="1"/>
</dbReference>
<evidence type="ECO:0000256" key="6">
    <source>
        <dbReference type="ARBA" id="ARBA00022723"/>
    </source>
</evidence>
<evidence type="ECO:0000256" key="7">
    <source>
        <dbReference type="ARBA" id="ARBA00022737"/>
    </source>
</evidence>
<feature type="domain" description="C3H1-type" evidence="14">
    <location>
        <begin position="81"/>
        <end position="105"/>
    </location>
</feature>
<feature type="region of interest" description="Disordered" evidence="13">
    <location>
        <begin position="421"/>
        <end position="482"/>
    </location>
</feature>
<dbReference type="SUPFAM" id="SSF56399">
    <property type="entry name" value="ADP-ribosylation"/>
    <property type="match status" value="1"/>
</dbReference>
<dbReference type="InterPro" id="IPR036388">
    <property type="entry name" value="WH-like_DNA-bd_sf"/>
</dbReference>
<comment type="caution">
    <text evidence="17">The sequence shown here is derived from an EMBL/GenBank/DDBJ whole genome shotgun (WGS) entry which is preliminary data.</text>
</comment>
<dbReference type="GO" id="GO:0005634">
    <property type="term" value="C:nucleus"/>
    <property type="evidence" value="ECO:0007669"/>
    <property type="project" value="UniProtKB-SubCell"/>
</dbReference>
<feature type="compositionally biased region" description="Basic residues" evidence="13">
    <location>
        <begin position="231"/>
        <end position="251"/>
    </location>
</feature>
<keyword evidence="18" id="KW-1185">Reference proteome</keyword>
<feature type="compositionally biased region" description="Low complexity" evidence="13">
    <location>
        <begin position="252"/>
        <end position="264"/>
    </location>
</feature>
<comment type="subcellular location">
    <subcellularLocation>
        <location evidence="2">Cytoplasm</location>
    </subcellularLocation>
    <subcellularLocation>
        <location evidence="1">Nucleus</location>
    </subcellularLocation>
</comment>
<dbReference type="PANTHER" id="PTHR45740">
    <property type="entry name" value="POLY [ADP-RIBOSE] POLYMERASE"/>
    <property type="match status" value="1"/>
</dbReference>
<reference evidence="17" key="1">
    <citation type="thesis" date="2020" institute="ProQuest LLC" country="789 East Eisenhower Parkway, Ann Arbor, MI, USA">
        <title>Comparative Genomics and Chromosome Evolution.</title>
        <authorList>
            <person name="Mudd A.B."/>
        </authorList>
    </citation>
    <scope>NUCLEOTIDE SEQUENCE</scope>
    <source>
        <strain evidence="17">Female2</strain>
        <tissue evidence="17">Blood</tissue>
    </source>
</reference>
<keyword evidence="4" id="KW-0963">Cytoplasm</keyword>
<evidence type="ECO:0000256" key="11">
    <source>
        <dbReference type="ARBA" id="ARBA00024347"/>
    </source>
</evidence>
<evidence type="ECO:0000259" key="14">
    <source>
        <dbReference type="PROSITE" id="PS50103"/>
    </source>
</evidence>
<evidence type="ECO:0000256" key="4">
    <source>
        <dbReference type="ARBA" id="ARBA00022490"/>
    </source>
</evidence>
<feature type="compositionally biased region" description="Polar residues" evidence="13">
    <location>
        <begin position="510"/>
        <end position="520"/>
    </location>
</feature>
<dbReference type="Gene3D" id="3.30.720.50">
    <property type="match status" value="1"/>
</dbReference>